<name>A0A0F4GWE0_9PEZI</name>
<sequence>MADIANRAVLFTGTITASSDPPDATWSGVTFDPSSSPLPASQVALSPLSVNRFAQISGTTSTPSVSNTRTSTKASRTTESSAAITPTNFEPTIAASTAAHQQSPALYISLIVLSTLIIVTTLVLSGLYWRRRRRRQRRLCDSAEVVSEDRHAKSVKTVPCTRAPSQKSSSPRIDKGNDPSIVNRSREIWTPKTIDEIVAGSASMNDIGSCSRQSPVGPGPTREILPGRSSSSNSGPQTHGAEHGSKGADAISMPPLLFKTRRTPSRIEEQ</sequence>
<feature type="region of interest" description="Disordered" evidence="1">
    <location>
        <begin position="150"/>
        <end position="186"/>
    </location>
</feature>
<proteinExistence type="predicted"/>
<feature type="transmembrane region" description="Helical" evidence="2">
    <location>
        <begin position="106"/>
        <end position="129"/>
    </location>
</feature>
<keyword evidence="4" id="KW-1185">Reference proteome</keyword>
<comment type="caution">
    <text evidence="3">The sequence shown here is derived from an EMBL/GenBank/DDBJ whole genome shotgun (WGS) entry which is preliminary data.</text>
</comment>
<evidence type="ECO:0000313" key="4">
    <source>
        <dbReference type="Proteomes" id="UP000033647"/>
    </source>
</evidence>
<accession>A0A0F4GWE0</accession>
<protein>
    <submittedName>
        <fullName evidence="3">Uncharacterized protein</fullName>
    </submittedName>
</protein>
<keyword evidence="2" id="KW-0472">Membrane</keyword>
<dbReference type="Proteomes" id="UP000033647">
    <property type="component" value="Unassembled WGS sequence"/>
</dbReference>
<evidence type="ECO:0000256" key="1">
    <source>
        <dbReference type="SAM" id="MobiDB-lite"/>
    </source>
</evidence>
<evidence type="ECO:0000313" key="3">
    <source>
        <dbReference type="EMBL" id="KJY01750.1"/>
    </source>
</evidence>
<feature type="region of interest" description="Disordered" evidence="1">
    <location>
        <begin position="58"/>
        <end position="85"/>
    </location>
</feature>
<dbReference type="EMBL" id="LAFY01000271">
    <property type="protein sequence ID" value="KJY01750.1"/>
    <property type="molecule type" value="Genomic_DNA"/>
</dbReference>
<dbReference type="OrthoDB" id="10356063at2759"/>
<keyword evidence="2" id="KW-1133">Transmembrane helix</keyword>
<evidence type="ECO:0000256" key="2">
    <source>
        <dbReference type="SAM" id="Phobius"/>
    </source>
</evidence>
<organism evidence="3 4">
    <name type="scientific">Zymoseptoria brevis</name>
    <dbReference type="NCBI Taxonomy" id="1047168"/>
    <lineage>
        <taxon>Eukaryota</taxon>
        <taxon>Fungi</taxon>
        <taxon>Dikarya</taxon>
        <taxon>Ascomycota</taxon>
        <taxon>Pezizomycotina</taxon>
        <taxon>Dothideomycetes</taxon>
        <taxon>Dothideomycetidae</taxon>
        <taxon>Mycosphaerellales</taxon>
        <taxon>Mycosphaerellaceae</taxon>
        <taxon>Zymoseptoria</taxon>
    </lineage>
</organism>
<keyword evidence="2" id="KW-0812">Transmembrane</keyword>
<dbReference type="AlphaFoldDB" id="A0A0F4GWE0"/>
<feature type="compositionally biased region" description="Polar residues" evidence="1">
    <location>
        <begin position="204"/>
        <end position="214"/>
    </location>
</feature>
<feature type="compositionally biased region" description="Polar residues" evidence="1">
    <location>
        <begin position="228"/>
        <end position="237"/>
    </location>
</feature>
<feature type="region of interest" description="Disordered" evidence="1">
    <location>
        <begin position="204"/>
        <end position="270"/>
    </location>
</feature>
<reference evidence="3 4" key="1">
    <citation type="submission" date="2015-03" db="EMBL/GenBank/DDBJ databases">
        <title>RNA-seq based gene annotation and comparative genomics of four Zymoseptoria species reveal species-specific pathogenicity related genes and transposable element activity.</title>
        <authorList>
            <person name="Grandaubert J."/>
            <person name="Bhattacharyya A."/>
            <person name="Stukenbrock E.H."/>
        </authorList>
    </citation>
    <scope>NUCLEOTIDE SEQUENCE [LARGE SCALE GENOMIC DNA]</scope>
    <source>
        <strain evidence="3 4">Zb18110</strain>
    </source>
</reference>
<gene>
    <name evidence="3" type="ORF">TI39_contig279g00062</name>
</gene>